<dbReference type="PANTHER" id="PTHR16222">
    <property type="entry name" value="ADP-RIBOSYLGLYCOHYDROLASE"/>
    <property type="match status" value="1"/>
</dbReference>
<reference evidence="3" key="1">
    <citation type="journal article" date="2014" name="Front. Microbiol.">
        <title>High frequency of phylogenetically diverse reductive dehalogenase-homologous genes in deep subseafloor sedimentary metagenomes.</title>
        <authorList>
            <person name="Kawai M."/>
            <person name="Futagami T."/>
            <person name="Toyoda A."/>
            <person name="Takaki Y."/>
            <person name="Nishi S."/>
            <person name="Hori S."/>
            <person name="Arai W."/>
            <person name="Tsubouchi T."/>
            <person name="Morono Y."/>
            <person name="Uchiyama I."/>
            <person name="Ito T."/>
            <person name="Fujiyama A."/>
            <person name="Inagaki F."/>
            <person name="Takami H."/>
        </authorList>
    </citation>
    <scope>NUCLEOTIDE SEQUENCE</scope>
    <source>
        <strain evidence="3">Expedition CK06-06</strain>
    </source>
</reference>
<dbReference type="InterPro" id="IPR005502">
    <property type="entry name" value="Ribosyl_crysJ1"/>
</dbReference>
<dbReference type="AlphaFoldDB" id="X0TJY3"/>
<dbReference type="Gene3D" id="1.10.4080.10">
    <property type="entry name" value="ADP-ribosylation/Crystallin J1"/>
    <property type="match status" value="1"/>
</dbReference>
<evidence type="ECO:0000313" key="3">
    <source>
        <dbReference type="EMBL" id="GAF93539.1"/>
    </source>
</evidence>
<dbReference type="EMBL" id="BARS01017039">
    <property type="protein sequence ID" value="GAF93539.1"/>
    <property type="molecule type" value="Genomic_DNA"/>
</dbReference>
<accession>X0TJY3</accession>
<dbReference type="InterPro" id="IPR050792">
    <property type="entry name" value="ADP-ribosylglycohydrolase"/>
</dbReference>
<evidence type="ECO:0000256" key="1">
    <source>
        <dbReference type="ARBA" id="ARBA00010702"/>
    </source>
</evidence>
<comment type="caution">
    <text evidence="3">The sequence shown here is derived from an EMBL/GenBank/DDBJ whole genome shotgun (WGS) entry which is preliminary data.</text>
</comment>
<gene>
    <name evidence="3" type="ORF">S01H1_27929</name>
</gene>
<dbReference type="SUPFAM" id="SSF101478">
    <property type="entry name" value="ADP-ribosylglycohydrolase"/>
    <property type="match status" value="1"/>
</dbReference>
<dbReference type="PANTHER" id="PTHR16222:SF24">
    <property type="entry name" value="ADP-RIBOSYLHYDROLASE ARH3"/>
    <property type="match status" value="1"/>
</dbReference>
<evidence type="ECO:0000256" key="2">
    <source>
        <dbReference type="ARBA" id="ARBA00022801"/>
    </source>
</evidence>
<organism evidence="3">
    <name type="scientific">marine sediment metagenome</name>
    <dbReference type="NCBI Taxonomy" id="412755"/>
    <lineage>
        <taxon>unclassified sequences</taxon>
        <taxon>metagenomes</taxon>
        <taxon>ecological metagenomes</taxon>
    </lineage>
</organism>
<feature type="non-terminal residue" evidence="3">
    <location>
        <position position="121"/>
    </location>
</feature>
<keyword evidence="2" id="KW-0378">Hydrolase</keyword>
<comment type="similarity">
    <text evidence="1">Belongs to the ADP-ribosylglycohydrolase family.</text>
</comment>
<dbReference type="Pfam" id="PF03747">
    <property type="entry name" value="ADP_ribosyl_GH"/>
    <property type="match status" value="1"/>
</dbReference>
<dbReference type="InterPro" id="IPR036705">
    <property type="entry name" value="Ribosyl_crysJ1_sf"/>
</dbReference>
<sequence length="121" mass="13423">MKNDSDLIQRAQGCLMGQLTGDALGSLVEFQTPEEIHRKYPNGVRKLADGGTWNTIAGQPTDDSEMALLLARMLIEQGTYNCEAAFVAYKYWLSSDPFDCGMTIASGLRGQWNQDKGEFRP</sequence>
<protein>
    <recommendedName>
        <fullName evidence="4">ADP-ribosylglycohydrolase</fullName>
    </recommendedName>
</protein>
<dbReference type="GO" id="GO:0016787">
    <property type="term" value="F:hydrolase activity"/>
    <property type="evidence" value="ECO:0007669"/>
    <property type="project" value="UniProtKB-KW"/>
</dbReference>
<name>X0TJY3_9ZZZZ</name>
<evidence type="ECO:0008006" key="4">
    <source>
        <dbReference type="Google" id="ProtNLM"/>
    </source>
</evidence>
<proteinExistence type="inferred from homology"/>